<comment type="caution">
    <text evidence="2">The sequence shown here is derived from an EMBL/GenBank/DDBJ whole genome shotgun (WGS) entry which is preliminary data.</text>
</comment>
<accession>A0A6N7XJI1</accession>
<keyword evidence="1" id="KW-0472">Membrane</keyword>
<dbReference type="RefSeq" id="WP_154554676.1">
    <property type="nucleotide sequence ID" value="NZ_VUNA01000014.1"/>
</dbReference>
<reference evidence="2 3" key="1">
    <citation type="submission" date="2019-08" db="EMBL/GenBank/DDBJ databases">
        <title>In-depth cultivation of the pig gut microbiome towards novel bacterial diversity and tailored functional studies.</title>
        <authorList>
            <person name="Wylensek D."/>
            <person name="Hitch T.C.A."/>
            <person name="Clavel T."/>
        </authorList>
    </citation>
    <scope>NUCLEOTIDE SEQUENCE [LARGE SCALE GENOMIC DNA]</scope>
    <source>
        <strain evidence="2 3">WCA-MUC-591-APC-4B</strain>
    </source>
</reference>
<dbReference type="AlphaFoldDB" id="A0A6N7XJI1"/>
<evidence type="ECO:0000313" key="3">
    <source>
        <dbReference type="Proteomes" id="UP000469424"/>
    </source>
</evidence>
<feature type="transmembrane region" description="Helical" evidence="1">
    <location>
        <begin position="12"/>
        <end position="38"/>
    </location>
</feature>
<sequence length="110" mass="12613">MKGILKSRRGNEFVEAAVAIPLITAAVLLILNLFVFYLNILATGVKGHKEACRRWDSDREAVIKVYRKSESVRMAPAGILRTRPECRLEIRSYEFNEDLLVRAKEVLHEE</sequence>
<keyword evidence="3" id="KW-1185">Reference proteome</keyword>
<organism evidence="2 3">
    <name type="scientific">Mogibacterium kristiansenii</name>
    <dbReference type="NCBI Taxonomy" id="2606708"/>
    <lineage>
        <taxon>Bacteria</taxon>
        <taxon>Bacillati</taxon>
        <taxon>Bacillota</taxon>
        <taxon>Clostridia</taxon>
        <taxon>Peptostreptococcales</taxon>
        <taxon>Anaerovoracaceae</taxon>
        <taxon>Mogibacterium</taxon>
    </lineage>
</organism>
<evidence type="ECO:0008006" key="4">
    <source>
        <dbReference type="Google" id="ProtNLM"/>
    </source>
</evidence>
<keyword evidence="1" id="KW-0812">Transmembrane</keyword>
<evidence type="ECO:0000313" key="2">
    <source>
        <dbReference type="EMBL" id="MST71114.1"/>
    </source>
</evidence>
<gene>
    <name evidence="2" type="ORF">FYJ65_07200</name>
</gene>
<proteinExistence type="predicted"/>
<name>A0A6N7XJI1_9FIRM</name>
<evidence type="ECO:0000256" key="1">
    <source>
        <dbReference type="SAM" id="Phobius"/>
    </source>
</evidence>
<protein>
    <recommendedName>
        <fullName evidence="4">TadE-like protein</fullName>
    </recommendedName>
</protein>
<keyword evidence="1" id="KW-1133">Transmembrane helix</keyword>
<dbReference type="EMBL" id="VUNA01000014">
    <property type="protein sequence ID" value="MST71114.1"/>
    <property type="molecule type" value="Genomic_DNA"/>
</dbReference>
<dbReference type="Proteomes" id="UP000469424">
    <property type="component" value="Unassembled WGS sequence"/>
</dbReference>